<feature type="transmembrane region" description="Helical" evidence="8">
    <location>
        <begin position="144"/>
        <end position="164"/>
    </location>
</feature>
<dbReference type="PROSITE" id="PS50922">
    <property type="entry name" value="TLC"/>
    <property type="match status" value="1"/>
</dbReference>
<accession>A0A8H7T0J5</accession>
<comment type="caution">
    <text evidence="10">The sequence shown here is derived from an EMBL/GenBank/DDBJ whole genome shotgun (WGS) entry which is preliminary data.</text>
</comment>
<evidence type="ECO:0000313" key="11">
    <source>
        <dbReference type="Proteomes" id="UP000613177"/>
    </source>
</evidence>
<dbReference type="GO" id="GO:0046513">
    <property type="term" value="P:ceramide biosynthetic process"/>
    <property type="evidence" value="ECO:0007669"/>
    <property type="project" value="InterPro"/>
</dbReference>
<dbReference type="Pfam" id="PF03798">
    <property type="entry name" value="TRAM_LAG1_CLN8"/>
    <property type="match status" value="1"/>
</dbReference>
<reference evidence="10" key="1">
    <citation type="submission" date="2021-01" db="EMBL/GenBank/DDBJ databases">
        <title>Metabolic potential, ecology and presence of endohyphal bacteria is reflected in genomic diversity of Mucoromycotina.</title>
        <authorList>
            <person name="Muszewska A."/>
            <person name="Okrasinska A."/>
            <person name="Steczkiewicz K."/>
            <person name="Drgas O."/>
            <person name="Orlowska M."/>
            <person name="Perlinska-Lenart U."/>
            <person name="Aleksandrzak-Piekarczyk T."/>
            <person name="Szatraj K."/>
            <person name="Zielenkiewicz U."/>
            <person name="Pilsyk S."/>
            <person name="Malc E."/>
            <person name="Mieczkowski P."/>
            <person name="Kruszewska J.S."/>
            <person name="Biernat P."/>
            <person name="Pawlowska J."/>
        </authorList>
    </citation>
    <scope>NUCLEOTIDE SEQUENCE</scope>
    <source>
        <strain evidence="10">WA0000018081</strain>
    </source>
</reference>
<name>A0A8H7T0J5_9FUNG</name>
<dbReference type="GO" id="GO:0016020">
    <property type="term" value="C:membrane"/>
    <property type="evidence" value="ECO:0007669"/>
    <property type="project" value="UniProtKB-SubCell"/>
</dbReference>
<dbReference type="InterPro" id="IPR006634">
    <property type="entry name" value="TLC-dom"/>
</dbReference>
<dbReference type="Proteomes" id="UP000613177">
    <property type="component" value="Unassembled WGS sequence"/>
</dbReference>
<feature type="transmembrane region" description="Helical" evidence="8">
    <location>
        <begin position="28"/>
        <end position="51"/>
    </location>
</feature>
<feature type="region of interest" description="Disordered" evidence="7">
    <location>
        <begin position="252"/>
        <end position="275"/>
    </location>
</feature>
<evidence type="ECO:0000256" key="6">
    <source>
        <dbReference type="PROSITE-ProRule" id="PRU00205"/>
    </source>
</evidence>
<keyword evidence="3 6" id="KW-0812">Transmembrane</keyword>
<evidence type="ECO:0000259" key="9">
    <source>
        <dbReference type="PROSITE" id="PS50922"/>
    </source>
</evidence>
<dbReference type="PIRSF" id="PIRSF005225">
    <property type="entry name" value="LAG1_LAC1"/>
    <property type="match status" value="1"/>
</dbReference>
<dbReference type="SMART" id="SM00724">
    <property type="entry name" value="TLC"/>
    <property type="match status" value="1"/>
</dbReference>
<dbReference type="AlphaFoldDB" id="A0A8H7T0J5"/>
<comment type="subcellular location">
    <subcellularLocation>
        <location evidence="1">Membrane</location>
        <topology evidence="1">Multi-pass membrane protein</topology>
    </subcellularLocation>
</comment>
<dbReference type="GO" id="GO:0050291">
    <property type="term" value="F:sphingosine N-acyltransferase activity"/>
    <property type="evidence" value="ECO:0007669"/>
    <property type="project" value="InterPro"/>
</dbReference>
<feature type="domain" description="TLC" evidence="9">
    <location>
        <begin position="18"/>
        <end position="233"/>
    </location>
</feature>
<feature type="transmembrane region" description="Helical" evidence="8">
    <location>
        <begin position="201"/>
        <end position="225"/>
    </location>
</feature>
<dbReference type="PANTHER" id="PTHR12560">
    <property type="entry name" value="LONGEVITY ASSURANCE FACTOR 1 LAG1"/>
    <property type="match status" value="1"/>
</dbReference>
<dbReference type="PANTHER" id="PTHR12560:SF0">
    <property type="entry name" value="LD18904P"/>
    <property type="match status" value="1"/>
</dbReference>
<comment type="similarity">
    <text evidence="2">Belongs to the sphingosine N-acyltransferase family.</text>
</comment>
<evidence type="ECO:0000256" key="2">
    <source>
        <dbReference type="ARBA" id="ARBA00009808"/>
    </source>
</evidence>
<gene>
    <name evidence="10" type="ORF">INT48_002156</name>
</gene>
<dbReference type="InterPro" id="IPR016439">
    <property type="entry name" value="Lag1/Lac1-like"/>
</dbReference>
<keyword evidence="5 6" id="KW-0472">Membrane</keyword>
<evidence type="ECO:0000256" key="5">
    <source>
        <dbReference type="ARBA" id="ARBA00023136"/>
    </source>
</evidence>
<protein>
    <recommendedName>
        <fullName evidence="9">TLC domain-containing protein</fullName>
    </recommendedName>
</protein>
<keyword evidence="11" id="KW-1185">Reference proteome</keyword>
<evidence type="ECO:0000256" key="3">
    <source>
        <dbReference type="ARBA" id="ARBA00022692"/>
    </source>
</evidence>
<evidence type="ECO:0000313" key="10">
    <source>
        <dbReference type="EMBL" id="KAG2237855.1"/>
    </source>
</evidence>
<sequence>MMDYVLTPFAKYFKVPVKKYQRFAEQSWAFIYYTFAFCFGIYVMKDSPWWFDSSYFWRDYPVYDFSKAFKYYYLIQFAYWLQQIFVLQIEAPRKDYNELVLHHINTLLLVSLSYTCNFTRVGNAVFVCMDLPDAFLALAKSLNYVSPGLICNLAFVFMFVSWMYTRVYIYGRIILSTLTEPELYVPEFILDPLNGQWFPHFVKYIIAGLMIGLYILILFWTLMILKVFAKMAISKEANDVRSDDEDEVEDISIEKIEGDHSTPKPTARDIKSKRQ</sequence>
<dbReference type="EMBL" id="JAEPRE010000002">
    <property type="protein sequence ID" value="KAG2237855.1"/>
    <property type="molecule type" value="Genomic_DNA"/>
</dbReference>
<evidence type="ECO:0000256" key="1">
    <source>
        <dbReference type="ARBA" id="ARBA00004141"/>
    </source>
</evidence>
<proteinExistence type="inferred from homology"/>
<evidence type="ECO:0000256" key="8">
    <source>
        <dbReference type="SAM" id="Phobius"/>
    </source>
</evidence>
<keyword evidence="4 8" id="KW-1133">Transmembrane helix</keyword>
<evidence type="ECO:0000256" key="7">
    <source>
        <dbReference type="SAM" id="MobiDB-lite"/>
    </source>
</evidence>
<evidence type="ECO:0000256" key="4">
    <source>
        <dbReference type="ARBA" id="ARBA00022989"/>
    </source>
</evidence>
<organism evidence="10 11">
    <name type="scientific">Thamnidium elegans</name>
    <dbReference type="NCBI Taxonomy" id="101142"/>
    <lineage>
        <taxon>Eukaryota</taxon>
        <taxon>Fungi</taxon>
        <taxon>Fungi incertae sedis</taxon>
        <taxon>Mucoromycota</taxon>
        <taxon>Mucoromycotina</taxon>
        <taxon>Mucoromycetes</taxon>
        <taxon>Mucorales</taxon>
        <taxon>Mucorineae</taxon>
        <taxon>Mucoraceae</taxon>
        <taxon>Thamnidium</taxon>
    </lineage>
</organism>